<evidence type="ECO:0000313" key="2">
    <source>
        <dbReference type="Proteomes" id="UP000001423"/>
    </source>
</evidence>
<dbReference type="Proteomes" id="UP000001423">
    <property type="component" value="Chromosome"/>
</dbReference>
<dbReference type="EMBL" id="BX548175">
    <property type="protein sequence ID" value="CAE21859.1"/>
    <property type="molecule type" value="Genomic_DNA"/>
</dbReference>
<name>Q7V588_PROMM</name>
<evidence type="ECO:0000313" key="1">
    <source>
        <dbReference type="EMBL" id="CAE21859.1"/>
    </source>
</evidence>
<dbReference type="AlphaFoldDB" id="Q7V588"/>
<dbReference type="HOGENOM" id="CLU_2247663_0_0_3"/>
<protein>
    <submittedName>
        <fullName evidence="1">Possible 4Fe-4S binding domain</fullName>
    </submittedName>
</protein>
<dbReference type="eggNOG" id="ENOG5030RW8">
    <property type="taxonomic scope" value="Bacteria"/>
</dbReference>
<dbReference type="KEGG" id="pmt:PMT_1684"/>
<proteinExistence type="predicted"/>
<gene>
    <name evidence="1" type="ordered locus">PMT_1684</name>
</gene>
<reference evidence="1 2" key="1">
    <citation type="journal article" date="2003" name="Nature">
        <title>Genome divergence in two Prochlorococcus ecotypes reflects oceanic niche differentiation.</title>
        <authorList>
            <person name="Rocap G."/>
            <person name="Larimer F.W."/>
            <person name="Lamerdin J.E."/>
            <person name="Malfatti S."/>
            <person name="Chain P."/>
            <person name="Ahlgren N.A."/>
            <person name="Arellano A."/>
            <person name="Coleman M."/>
            <person name="Hauser L."/>
            <person name="Hess W.R."/>
            <person name="Johnson Z.I."/>
            <person name="Land M.L."/>
            <person name="Lindell D."/>
            <person name="Post A.F."/>
            <person name="Regala W."/>
            <person name="Shah M."/>
            <person name="Shaw S.L."/>
            <person name="Steglich C."/>
            <person name="Sullivan M.B."/>
            <person name="Ting C.S."/>
            <person name="Tolonen A."/>
            <person name="Webb E.A."/>
            <person name="Zinser E.R."/>
            <person name="Chisholm S.W."/>
        </authorList>
    </citation>
    <scope>NUCLEOTIDE SEQUENCE [LARGE SCALE GENOMIC DNA]</scope>
    <source>
        <strain evidence="2">MIT 9313</strain>
    </source>
</reference>
<organism evidence="1 2">
    <name type="scientific">Prochlorococcus marinus (strain MIT 9313)</name>
    <dbReference type="NCBI Taxonomy" id="74547"/>
    <lineage>
        <taxon>Bacteria</taxon>
        <taxon>Bacillati</taxon>
        <taxon>Cyanobacteriota</taxon>
        <taxon>Cyanophyceae</taxon>
        <taxon>Synechococcales</taxon>
        <taxon>Prochlorococcaceae</taxon>
        <taxon>Prochlorococcus</taxon>
    </lineage>
</organism>
<sequence length="104" mass="11406">MPPLIGLKTNAIVSLYTETQPISKQSRNGSSLKHPRNQDTLLDQTFGLQHSNRLQAIKSRSKPCKASLSCVDHCSKGSMLNSSKGVLLLEMMIKYSSVGLKMSD</sequence>
<accession>Q7V588</accession>
<keyword evidence="2" id="KW-1185">Reference proteome</keyword>